<reference evidence="2 3" key="1">
    <citation type="submission" date="2024-04" db="EMBL/GenBank/DDBJ databases">
        <title>Tritrichomonas musculus Genome.</title>
        <authorList>
            <person name="Alves-Ferreira E."/>
            <person name="Grigg M."/>
            <person name="Lorenzi H."/>
            <person name="Galac M."/>
        </authorList>
    </citation>
    <scope>NUCLEOTIDE SEQUENCE [LARGE SCALE GENOMIC DNA]</scope>
    <source>
        <strain evidence="2 3">EAF2021</strain>
    </source>
</reference>
<dbReference type="Proteomes" id="UP001470230">
    <property type="component" value="Unassembled WGS sequence"/>
</dbReference>
<protein>
    <recommendedName>
        <fullName evidence="4">Leucine Rich Repeat family protein</fullName>
    </recommendedName>
</protein>
<dbReference type="InterPro" id="IPR032675">
    <property type="entry name" value="LRR_dom_sf"/>
</dbReference>
<sequence>MNAGSKSQITGQLLDKLMKEYIWGAQENISFVSEVKELQKNGIPESRILLITYGAIYIFKPNISSNDYLLSIKYNLVNVERISYIQPNIVTFLIKDNKGHGLPCTLQSENALDIAKLILYLNKICKYNIIDIEKIGQPLIESSPANALVSPTILTRPKNALQIRILQFAHMNDQRFPIDQIKLISEWDKNPQSTLVLSSSFNCGAAANSVASAIVWDSEIKCLVFDGFVPSQLHNVLKTITSESKTLIRLSVDNYNEFTNEKFELPAPITSKIIELSFRNCHSSVLFSLLNGMTNFMGRLKIFTISKTRLLADEVQRFFEIFNQLSCFCSLSTLKIEDGAADNLMMDDLANFLPQVKIRSLHIARTNKDIVDLAKCIFDNTTTIHLLYLNGCKLFKRVTVDQINLPICLSYLDLSRSNMSPAALQAFLMALFSQSRDSLLTLNLSDLTSNITTESLVKCFNIPSPQPILAELIFAGNILLPEDVSDLFDFLRTQTRLCYLNLARCFLNRVDESLKIVSEFIIETKLKGIDLSSPSNAPYKQNMTNFIKSLSNANATATAMAAAKSSTINQGQNTSPKPQNQESSVDDSENDQTPAGATCLNTLIIEKSAMGDDGLNALKQFVEYDKNLQELNCDGSHPQTSEAFKNAYLVFSKVERVAPPKYDISYLNKKQQQGSGPGSGSKQTKLTQMSTVQRQQLQQFQGTLIPTGFAAKLPPKTLQMRVNDYESLAGVQSPIQQPMDALLSIMSMMTQSIKGIGQDIIAKKDLISAFHESIMTSPIPLKPQSSLSSGTNLLFSVLAPTLQANNSSNTEASYNSTFMTSF</sequence>
<comment type="caution">
    <text evidence="2">The sequence shown here is derived from an EMBL/GenBank/DDBJ whole genome shotgun (WGS) entry which is preliminary data.</text>
</comment>
<organism evidence="2 3">
    <name type="scientific">Tritrichomonas musculus</name>
    <dbReference type="NCBI Taxonomy" id="1915356"/>
    <lineage>
        <taxon>Eukaryota</taxon>
        <taxon>Metamonada</taxon>
        <taxon>Parabasalia</taxon>
        <taxon>Tritrichomonadida</taxon>
        <taxon>Tritrichomonadidae</taxon>
        <taxon>Tritrichomonas</taxon>
    </lineage>
</organism>
<feature type="compositionally biased region" description="Polar residues" evidence="1">
    <location>
        <begin position="564"/>
        <end position="583"/>
    </location>
</feature>
<keyword evidence="3" id="KW-1185">Reference proteome</keyword>
<dbReference type="SUPFAM" id="SSF52047">
    <property type="entry name" value="RNI-like"/>
    <property type="match status" value="1"/>
</dbReference>
<proteinExistence type="predicted"/>
<evidence type="ECO:0000256" key="1">
    <source>
        <dbReference type="SAM" id="MobiDB-lite"/>
    </source>
</evidence>
<dbReference type="PANTHER" id="PTHR24112">
    <property type="entry name" value="LEUCINE-RICH REPEAT, ISOFORM F-RELATED"/>
    <property type="match status" value="1"/>
</dbReference>
<evidence type="ECO:0008006" key="4">
    <source>
        <dbReference type="Google" id="ProtNLM"/>
    </source>
</evidence>
<feature type="compositionally biased region" description="Low complexity" evidence="1">
    <location>
        <begin position="669"/>
        <end position="685"/>
    </location>
</feature>
<feature type="region of interest" description="Disordered" evidence="1">
    <location>
        <begin position="668"/>
        <end position="688"/>
    </location>
</feature>
<name>A0ABR2J2K7_9EUKA</name>
<dbReference type="InterPro" id="IPR051279">
    <property type="entry name" value="PP1-Reg/Actin-Interact_Protein"/>
</dbReference>
<gene>
    <name evidence="2" type="ORF">M9Y10_009123</name>
</gene>
<dbReference type="PANTHER" id="PTHR24112:SF64">
    <property type="entry name" value="CHROMOSOME UNDETERMINED SCAFFOLD_46, WHOLE GENOME SHOTGUN SEQUENCE"/>
    <property type="match status" value="1"/>
</dbReference>
<dbReference type="Gene3D" id="3.80.10.10">
    <property type="entry name" value="Ribonuclease Inhibitor"/>
    <property type="match status" value="1"/>
</dbReference>
<dbReference type="EMBL" id="JAPFFF010000014">
    <property type="protein sequence ID" value="KAK8871210.1"/>
    <property type="molecule type" value="Genomic_DNA"/>
</dbReference>
<feature type="region of interest" description="Disordered" evidence="1">
    <location>
        <begin position="563"/>
        <end position="594"/>
    </location>
</feature>
<evidence type="ECO:0000313" key="3">
    <source>
        <dbReference type="Proteomes" id="UP001470230"/>
    </source>
</evidence>
<evidence type="ECO:0000313" key="2">
    <source>
        <dbReference type="EMBL" id="KAK8871210.1"/>
    </source>
</evidence>
<accession>A0ABR2J2K7</accession>